<keyword evidence="2" id="KW-1185">Reference proteome</keyword>
<dbReference type="AlphaFoldDB" id="A0AAD5JYB5"/>
<evidence type="ECO:0000313" key="1">
    <source>
        <dbReference type="EMBL" id="KAI9246450.1"/>
    </source>
</evidence>
<dbReference type="Proteomes" id="UP001209540">
    <property type="component" value="Unassembled WGS sequence"/>
</dbReference>
<accession>A0AAD5JYB5</accession>
<name>A0AAD5JYB5_9FUNG</name>
<reference evidence="1" key="1">
    <citation type="journal article" date="2022" name="IScience">
        <title>Evolution of zygomycete secretomes and the origins of terrestrial fungal ecologies.</title>
        <authorList>
            <person name="Chang Y."/>
            <person name="Wang Y."/>
            <person name="Mondo S."/>
            <person name="Ahrendt S."/>
            <person name="Andreopoulos W."/>
            <person name="Barry K."/>
            <person name="Beard J."/>
            <person name="Benny G.L."/>
            <person name="Blankenship S."/>
            <person name="Bonito G."/>
            <person name="Cuomo C."/>
            <person name="Desiro A."/>
            <person name="Gervers K.A."/>
            <person name="Hundley H."/>
            <person name="Kuo A."/>
            <person name="LaButti K."/>
            <person name="Lang B.F."/>
            <person name="Lipzen A."/>
            <person name="O'Donnell K."/>
            <person name="Pangilinan J."/>
            <person name="Reynolds N."/>
            <person name="Sandor L."/>
            <person name="Smith M.E."/>
            <person name="Tsang A."/>
            <person name="Grigoriev I.V."/>
            <person name="Stajich J.E."/>
            <person name="Spatafora J.W."/>
        </authorList>
    </citation>
    <scope>NUCLEOTIDE SEQUENCE</scope>
    <source>
        <strain evidence="1">RSA 2281</strain>
    </source>
</reference>
<comment type="caution">
    <text evidence="1">The sequence shown here is derived from an EMBL/GenBank/DDBJ whole genome shotgun (WGS) entry which is preliminary data.</text>
</comment>
<sequence length="184" mass="20642">MTVDISKNLFTETMKMKIVFGKLTLRGVGEYTSLGPKSEGEKEVNMHSIVTLIIDLIDLAIKISIIIPKNQETGKNDYLIPRHCYETLNATTHLCLLYYPKTTSSGIAAEAKEDDYWTRNFSGIKPPSGCQTSIKKQGSIFFVRHIPKIKLNHIPSPMIPVPINLSDNVLTSEGYMTEKLNILK</sequence>
<dbReference type="EMBL" id="JAIXMP010000046">
    <property type="protein sequence ID" value="KAI9246450.1"/>
    <property type="molecule type" value="Genomic_DNA"/>
</dbReference>
<evidence type="ECO:0000313" key="2">
    <source>
        <dbReference type="Proteomes" id="UP001209540"/>
    </source>
</evidence>
<protein>
    <submittedName>
        <fullName evidence="1">Uncharacterized protein</fullName>
    </submittedName>
</protein>
<proteinExistence type="predicted"/>
<reference evidence="1" key="2">
    <citation type="submission" date="2023-02" db="EMBL/GenBank/DDBJ databases">
        <authorList>
            <consortium name="DOE Joint Genome Institute"/>
            <person name="Mondo S.J."/>
            <person name="Chang Y."/>
            <person name="Wang Y."/>
            <person name="Ahrendt S."/>
            <person name="Andreopoulos W."/>
            <person name="Barry K."/>
            <person name="Beard J."/>
            <person name="Benny G.L."/>
            <person name="Blankenship S."/>
            <person name="Bonito G."/>
            <person name="Cuomo C."/>
            <person name="Desiro A."/>
            <person name="Gervers K.A."/>
            <person name="Hundley H."/>
            <person name="Kuo A."/>
            <person name="LaButti K."/>
            <person name="Lang B.F."/>
            <person name="Lipzen A."/>
            <person name="O'Donnell K."/>
            <person name="Pangilinan J."/>
            <person name="Reynolds N."/>
            <person name="Sandor L."/>
            <person name="Smith M.W."/>
            <person name="Tsang A."/>
            <person name="Grigoriev I.V."/>
            <person name="Stajich J.E."/>
            <person name="Spatafora J.W."/>
        </authorList>
    </citation>
    <scope>NUCLEOTIDE SEQUENCE</scope>
    <source>
        <strain evidence="1">RSA 2281</strain>
    </source>
</reference>
<gene>
    <name evidence="1" type="ORF">BDA99DRAFT_543246</name>
</gene>
<organism evidence="1 2">
    <name type="scientific">Phascolomyces articulosus</name>
    <dbReference type="NCBI Taxonomy" id="60185"/>
    <lineage>
        <taxon>Eukaryota</taxon>
        <taxon>Fungi</taxon>
        <taxon>Fungi incertae sedis</taxon>
        <taxon>Mucoromycota</taxon>
        <taxon>Mucoromycotina</taxon>
        <taxon>Mucoromycetes</taxon>
        <taxon>Mucorales</taxon>
        <taxon>Lichtheimiaceae</taxon>
        <taxon>Phascolomyces</taxon>
    </lineage>
</organism>